<evidence type="ECO:0000259" key="5">
    <source>
        <dbReference type="PROSITE" id="PS50305"/>
    </source>
</evidence>
<evidence type="ECO:0000313" key="6">
    <source>
        <dbReference type="EMBL" id="VEU22971.1"/>
    </source>
</evidence>
<evidence type="ECO:0000256" key="1">
    <source>
        <dbReference type="ARBA" id="ARBA00006924"/>
    </source>
</evidence>
<feature type="binding site" evidence="4">
    <location>
        <position position="284"/>
    </location>
    <ligand>
        <name>Zn(2+)</name>
        <dbReference type="ChEBI" id="CHEBI:29105"/>
    </ligand>
</feature>
<dbReference type="Proteomes" id="UP000290900">
    <property type="component" value="Unassembled WGS sequence"/>
</dbReference>
<feature type="active site" description="Proton acceptor" evidence="4">
    <location>
        <position position="276"/>
    </location>
</feature>
<dbReference type="OrthoDB" id="2919105at2759"/>
<accession>A0A448YPY8</accession>
<dbReference type="GO" id="GO:0070403">
    <property type="term" value="F:NAD+ binding"/>
    <property type="evidence" value="ECO:0007669"/>
    <property type="project" value="InterPro"/>
</dbReference>
<evidence type="ECO:0000256" key="4">
    <source>
        <dbReference type="PROSITE-ProRule" id="PRU00236"/>
    </source>
</evidence>
<keyword evidence="4" id="KW-0862">Zinc</keyword>
<dbReference type="PANTHER" id="PTHR11085:SF15">
    <property type="entry name" value="NAD-DEPENDENT HISTONE DEACETYLASE HST4"/>
    <property type="match status" value="1"/>
</dbReference>
<dbReference type="STRING" id="13370.A0A448YPY8"/>
<reference evidence="6 7" key="1">
    <citation type="submission" date="2018-12" db="EMBL/GenBank/DDBJ databases">
        <authorList>
            <person name="Tiukova I."/>
            <person name="Dainat J."/>
        </authorList>
    </citation>
    <scope>NUCLEOTIDE SEQUENCE [LARGE SCALE GENOMIC DNA]</scope>
</reference>
<dbReference type="GO" id="GO:0006282">
    <property type="term" value="P:regulation of DNA repair"/>
    <property type="evidence" value="ECO:0007669"/>
    <property type="project" value="TreeGrafter"/>
</dbReference>
<evidence type="ECO:0000313" key="7">
    <source>
        <dbReference type="Proteomes" id="UP000290900"/>
    </source>
</evidence>
<feature type="binding site" evidence="4">
    <location>
        <position position="313"/>
    </location>
    <ligand>
        <name>Zn(2+)</name>
        <dbReference type="ChEBI" id="CHEBI:29105"/>
    </ligand>
</feature>
<dbReference type="GO" id="GO:0031508">
    <property type="term" value="P:pericentric heterochromatin formation"/>
    <property type="evidence" value="ECO:0007669"/>
    <property type="project" value="TreeGrafter"/>
</dbReference>
<feature type="domain" description="Deacetylase sirtuin-type" evidence="5">
    <location>
        <begin position="131"/>
        <end position="471"/>
    </location>
</feature>
<name>A0A448YPY8_BRENA</name>
<dbReference type="GO" id="GO:0046872">
    <property type="term" value="F:metal ion binding"/>
    <property type="evidence" value="ECO:0007669"/>
    <property type="project" value="UniProtKB-KW"/>
</dbReference>
<feature type="binding site" evidence="4">
    <location>
        <position position="287"/>
    </location>
    <ligand>
        <name>Zn(2+)</name>
        <dbReference type="ChEBI" id="CHEBI:29105"/>
    </ligand>
</feature>
<dbReference type="GO" id="GO:0031934">
    <property type="term" value="C:mating-type region heterochromatin"/>
    <property type="evidence" value="ECO:0007669"/>
    <property type="project" value="TreeGrafter"/>
</dbReference>
<dbReference type="Gene3D" id="3.30.1600.10">
    <property type="entry name" value="SIR2/SIRT2 'Small Domain"/>
    <property type="match status" value="1"/>
</dbReference>
<keyword evidence="4" id="KW-0479">Metal-binding</keyword>
<dbReference type="InterPro" id="IPR026591">
    <property type="entry name" value="Sirtuin_cat_small_dom_sf"/>
</dbReference>
<keyword evidence="3" id="KW-0520">NAD</keyword>
<dbReference type="InterPro" id="IPR050134">
    <property type="entry name" value="NAD-dep_sirtuin_deacylases"/>
</dbReference>
<protein>
    <submittedName>
        <fullName evidence="6">DEKNAAC104104</fullName>
    </submittedName>
</protein>
<dbReference type="FunCoup" id="A0A448YPY8">
    <property type="interactions" value="79"/>
</dbReference>
<dbReference type="Gene3D" id="3.40.50.1220">
    <property type="entry name" value="TPP-binding domain"/>
    <property type="match status" value="1"/>
</dbReference>
<dbReference type="InParanoid" id="A0A448YPY8"/>
<dbReference type="PANTHER" id="PTHR11085">
    <property type="entry name" value="NAD-DEPENDENT PROTEIN DEACYLASE SIRTUIN-5, MITOCHONDRIAL-RELATED"/>
    <property type="match status" value="1"/>
</dbReference>
<dbReference type="PROSITE" id="PS50305">
    <property type="entry name" value="SIRTUIN"/>
    <property type="match status" value="1"/>
</dbReference>
<proteinExistence type="inferred from homology"/>
<evidence type="ECO:0000256" key="3">
    <source>
        <dbReference type="ARBA" id="ARBA00023027"/>
    </source>
</evidence>
<evidence type="ECO:0000256" key="2">
    <source>
        <dbReference type="ARBA" id="ARBA00022679"/>
    </source>
</evidence>
<dbReference type="Pfam" id="PF02146">
    <property type="entry name" value="SIR2"/>
    <property type="match status" value="1"/>
</dbReference>
<sequence length="471" mass="53271">MATKRLRITGGVKVKKEVTVKEEFPCPGRRGSRVRSENGAIEAKKMRRMAMKKVVVKTEPKKEPTDLLPKSSFILGDIQIRSLKLLHGFTRIAEKDHWRIPTPELKRKPRLKYRPANGTVLDIRDLDFAVPLEDQVELEDVYFLHHAITYSKKVVMVIGAGVSVESGIPDFRSANGLFQGFATKSNGSGKNLFDYNVFRSDDSIKKFENMIQRLYTLSSKCEPSLFHHMIDQLSSQGRLLRLYTQNIDCLDTQLPHLHTKVPLTFKKPYPKAVQLHGNVKLLSCSMCKYVTPLDESFFEKPTGPDGRKLIVRCPECEEMNKVRAVVGKRLQNEGVLRPRIVLYNEFHPDGEIVGNITESDLKARPDCLIVTGTTLKIPGVRRLVKEMARVVHSRNGYVIWINLDEPTQTIVDYVEFFDLIVVGNCQLIPGLVKLYDYVYKPKGKASGKRPATGVASKLPTEAVQGQKTIVK</sequence>
<dbReference type="InterPro" id="IPR026590">
    <property type="entry name" value="Ssirtuin_cat_dom"/>
</dbReference>
<dbReference type="GO" id="GO:0005634">
    <property type="term" value="C:nucleus"/>
    <property type="evidence" value="ECO:0007669"/>
    <property type="project" value="TreeGrafter"/>
</dbReference>
<comment type="similarity">
    <text evidence="1">Belongs to the sirtuin family. Class I subfamily.</text>
</comment>
<dbReference type="GO" id="GO:0017136">
    <property type="term" value="F:histone deacetylase activity, NAD-dependent"/>
    <property type="evidence" value="ECO:0007669"/>
    <property type="project" value="TreeGrafter"/>
</dbReference>
<dbReference type="AlphaFoldDB" id="A0A448YPY8"/>
<dbReference type="EMBL" id="CAACVR010000034">
    <property type="protein sequence ID" value="VEU22971.1"/>
    <property type="molecule type" value="Genomic_DNA"/>
</dbReference>
<keyword evidence="7" id="KW-1185">Reference proteome</keyword>
<dbReference type="SUPFAM" id="SSF52467">
    <property type="entry name" value="DHS-like NAD/FAD-binding domain"/>
    <property type="match status" value="1"/>
</dbReference>
<dbReference type="InterPro" id="IPR003000">
    <property type="entry name" value="Sirtuin"/>
</dbReference>
<feature type="binding site" evidence="4">
    <location>
        <position position="316"/>
    </location>
    <ligand>
        <name>Zn(2+)</name>
        <dbReference type="ChEBI" id="CHEBI:29105"/>
    </ligand>
</feature>
<dbReference type="GO" id="GO:0000122">
    <property type="term" value="P:negative regulation of transcription by RNA polymerase II"/>
    <property type="evidence" value="ECO:0007669"/>
    <property type="project" value="TreeGrafter"/>
</dbReference>
<keyword evidence="2" id="KW-0808">Transferase</keyword>
<dbReference type="GO" id="GO:1990414">
    <property type="term" value="P:replication-born double-strand break repair via sister chromatid exchange"/>
    <property type="evidence" value="ECO:0007669"/>
    <property type="project" value="TreeGrafter"/>
</dbReference>
<gene>
    <name evidence="6" type="ORF">BRENAR_LOCUS3702</name>
</gene>
<dbReference type="InterPro" id="IPR029035">
    <property type="entry name" value="DHS-like_NAD/FAD-binding_dom"/>
</dbReference>
<organism evidence="6 7">
    <name type="scientific">Brettanomyces naardenensis</name>
    <name type="common">Yeast</name>
    <dbReference type="NCBI Taxonomy" id="13370"/>
    <lineage>
        <taxon>Eukaryota</taxon>
        <taxon>Fungi</taxon>
        <taxon>Dikarya</taxon>
        <taxon>Ascomycota</taxon>
        <taxon>Saccharomycotina</taxon>
        <taxon>Pichiomycetes</taxon>
        <taxon>Pichiales</taxon>
        <taxon>Pichiaceae</taxon>
        <taxon>Brettanomyces</taxon>
    </lineage>
</organism>